<comment type="caution">
    <text evidence="1">The sequence shown here is derived from an EMBL/GenBank/DDBJ whole genome shotgun (WGS) entry which is preliminary data.</text>
</comment>
<dbReference type="RefSeq" id="WP_066512089.1">
    <property type="nucleotide sequence ID" value="NZ_LNCU01000098.1"/>
</dbReference>
<proteinExistence type="predicted"/>
<accession>A0A109JIX8</accession>
<evidence type="ECO:0000313" key="2">
    <source>
        <dbReference type="Proteomes" id="UP000057737"/>
    </source>
</evidence>
<evidence type="ECO:0000313" key="1">
    <source>
        <dbReference type="EMBL" id="KWV49872.1"/>
    </source>
</evidence>
<dbReference type="AlphaFoldDB" id="A0A109JIX8"/>
<gene>
    <name evidence="1" type="ORF">AS156_15195</name>
</gene>
<organism evidence="1 2">
    <name type="scientific">Bradyrhizobium macuxiense</name>
    <dbReference type="NCBI Taxonomy" id="1755647"/>
    <lineage>
        <taxon>Bacteria</taxon>
        <taxon>Pseudomonadati</taxon>
        <taxon>Pseudomonadota</taxon>
        <taxon>Alphaproteobacteria</taxon>
        <taxon>Hyphomicrobiales</taxon>
        <taxon>Nitrobacteraceae</taxon>
        <taxon>Bradyrhizobium</taxon>
    </lineage>
</organism>
<keyword evidence="2" id="KW-1185">Reference proteome</keyword>
<dbReference type="Proteomes" id="UP000057737">
    <property type="component" value="Unassembled WGS sequence"/>
</dbReference>
<sequence length="59" mass="6554">MLDVSNLNVRYGKQKVLSEVIDLLGRLAIVAAGLAEAQLKGGLRFERYRRKADIAKPDL</sequence>
<dbReference type="EMBL" id="LNCU01000098">
    <property type="protein sequence ID" value="KWV49872.1"/>
    <property type="molecule type" value="Genomic_DNA"/>
</dbReference>
<protein>
    <submittedName>
        <fullName evidence="1">Uncharacterized protein</fullName>
    </submittedName>
</protein>
<reference evidence="1 2" key="1">
    <citation type="submission" date="2015-11" db="EMBL/GenBank/DDBJ databases">
        <title>Draft Genome Sequence of the Strain BR 10303 (Bradyrhizobium sp.) isolated from nodules of Centrolobium paraense.</title>
        <authorList>
            <person name="Zelli J.E."/>
            <person name="Simoes-Araujo J.L."/>
            <person name="Barauna A.C."/>
            <person name="Silva K."/>
        </authorList>
    </citation>
    <scope>NUCLEOTIDE SEQUENCE [LARGE SCALE GENOMIC DNA]</scope>
    <source>
        <strain evidence="1 2">BR 10303</strain>
    </source>
</reference>
<name>A0A109JIX8_9BRAD</name>